<protein>
    <recommendedName>
        <fullName evidence="13">Odorant receptor coreceptor</fullName>
    </recommendedName>
</protein>
<evidence type="ECO:0000256" key="3">
    <source>
        <dbReference type="ARBA" id="ARBA00022606"/>
    </source>
</evidence>
<feature type="transmembrane region" description="Helical" evidence="14">
    <location>
        <begin position="380"/>
        <end position="400"/>
    </location>
</feature>
<dbReference type="Proteomes" id="UP000494165">
    <property type="component" value="Unassembled WGS sequence"/>
</dbReference>
<feature type="transmembrane region" description="Helical" evidence="14">
    <location>
        <begin position="412"/>
        <end position="432"/>
    </location>
</feature>
<keyword evidence="6" id="KW-0552">Olfaction</keyword>
<keyword evidence="2" id="KW-1003">Cell membrane</keyword>
<feature type="transmembrane region" description="Helical" evidence="14">
    <location>
        <begin position="69"/>
        <end position="93"/>
    </location>
</feature>
<dbReference type="EMBL" id="CADEPI010000024">
    <property type="protein sequence ID" value="CAB3366342.1"/>
    <property type="molecule type" value="Genomic_DNA"/>
</dbReference>
<gene>
    <name evidence="15" type="ORF">CLODIP_2_CD01556</name>
</gene>
<evidence type="ECO:0000256" key="1">
    <source>
        <dbReference type="ARBA" id="ARBA00004651"/>
    </source>
</evidence>
<evidence type="ECO:0000256" key="11">
    <source>
        <dbReference type="ARBA" id="ARBA00023224"/>
    </source>
</evidence>
<dbReference type="GO" id="GO:0004984">
    <property type="term" value="F:olfactory receptor activity"/>
    <property type="evidence" value="ECO:0007669"/>
    <property type="project" value="InterPro"/>
</dbReference>
<evidence type="ECO:0000256" key="7">
    <source>
        <dbReference type="ARBA" id="ARBA00022989"/>
    </source>
</evidence>
<keyword evidence="4" id="KW-0085">Behavior</keyword>
<keyword evidence="3" id="KW-0716">Sensory transduction</keyword>
<proteinExistence type="inferred from homology"/>
<feature type="transmembrane region" description="Helical" evidence="14">
    <location>
        <begin position="232"/>
        <end position="255"/>
    </location>
</feature>
<evidence type="ECO:0000256" key="6">
    <source>
        <dbReference type="ARBA" id="ARBA00022725"/>
    </source>
</evidence>
<evidence type="ECO:0000256" key="8">
    <source>
        <dbReference type="ARBA" id="ARBA00023136"/>
    </source>
</evidence>
<comment type="subcellular location">
    <subcellularLocation>
        <location evidence="1">Cell membrane</location>
        <topology evidence="1">Multi-pass membrane protein</topology>
    </subcellularLocation>
</comment>
<keyword evidence="11" id="KW-0807">Transducer</keyword>
<keyword evidence="16" id="KW-1185">Reference proteome</keyword>
<evidence type="ECO:0000313" key="16">
    <source>
        <dbReference type="Proteomes" id="UP000494165"/>
    </source>
</evidence>
<keyword evidence="7 14" id="KW-1133">Transmembrane helix</keyword>
<name>A0A8S1C684_9INSE</name>
<accession>A0A8S1C684</accession>
<evidence type="ECO:0000256" key="10">
    <source>
        <dbReference type="ARBA" id="ARBA00023180"/>
    </source>
</evidence>
<keyword evidence="8 14" id="KW-0472">Membrane</keyword>
<dbReference type="InterPro" id="IPR004117">
    <property type="entry name" value="7tm6_olfct_rcpt"/>
</dbReference>
<comment type="similarity">
    <text evidence="12">Belongs to the insect chemoreceptor superfamily. Heteromeric odorant receptor channel (TC 1.A.69) family. Orco subfamily.</text>
</comment>
<dbReference type="PANTHER" id="PTHR21137:SF9">
    <property type="entry name" value="ODORANT RECEPTOR CORECEPTOR"/>
    <property type="match status" value="1"/>
</dbReference>
<evidence type="ECO:0000313" key="15">
    <source>
        <dbReference type="EMBL" id="CAB3366342.1"/>
    </source>
</evidence>
<evidence type="ECO:0000256" key="5">
    <source>
        <dbReference type="ARBA" id="ARBA00022692"/>
    </source>
</evidence>
<feature type="transmembrane region" description="Helical" evidence="14">
    <location>
        <begin position="41"/>
        <end position="63"/>
    </location>
</feature>
<keyword evidence="9" id="KW-0675">Receptor</keyword>
<dbReference type="GO" id="GO:0007165">
    <property type="term" value="P:signal transduction"/>
    <property type="evidence" value="ECO:0007669"/>
    <property type="project" value="UniProtKB-KW"/>
</dbReference>
<feature type="transmembrane region" description="Helical" evidence="14">
    <location>
        <begin position="481"/>
        <end position="504"/>
    </location>
</feature>
<evidence type="ECO:0000256" key="12">
    <source>
        <dbReference type="ARBA" id="ARBA00038131"/>
    </source>
</evidence>
<organism evidence="15 16">
    <name type="scientific">Cloeon dipterum</name>
    <dbReference type="NCBI Taxonomy" id="197152"/>
    <lineage>
        <taxon>Eukaryota</taxon>
        <taxon>Metazoa</taxon>
        <taxon>Ecdysozoa</taxon>
        <taxon>Arthropoda</taxon>
        <taxon>Hexapoda</taxon>
        <taxon>Insecta</taxon>
        <taxon>Pterygota</taxon>
        <taxon>Palaeoptera</taxon>
        <taxon>Ephemeroptera</taxon>
        <taxon>Pisciforma</taxon>
        <taxon>Baetidae</taxon>
        <taxon>Cloeon</taxon>
    </lineage>
</organism>
<comment type="caution">
    <text evidence="15">The sequence shown here is derived from an EMBL/GenBank/DDBJ whole genome shotgun (WGS) entry which is preliminary data.</text>
</comment>
<dbReference type="GO" id="GO:0005549">
    <property type="term" value="F:odorant binding"/>
    <property type="evidence" value="ECO:0007669"/>
    <property type="project" value="InterPro"/>
</dbReference>
<dbReference type="Pfam" id="PF02949">
    <property type="entry name" value="7tm_6"/>
    <property type="match status" value="1"/>
</dbReference>
<sequence>MVELSTQRSLSEDLRPLMRLLRISGHFLPDYEKGGVLGKSIYSVMHIGLGITHFIFLVIKLLMQFGGTVALISNTLTMLFFLHGITKVLYFGLKRKQFYTTLHTWEKSHTHPLFAASDAKHRAAFAAETRRLLQPILAATSLTVFFWAIHPFVGGAEHVRVAAAAATAQPSALGNDTFANLTSLSMEGEASGTTDAEQRDTETRTKLLINAWYPWDPYSSNLAYFCTYLYQLYWLVFCICQINLLDTLFCSWLIYGCEQLRHLKDGMQYMMQLSVRDGLATLSSENVYHLENVDELEVQVAPMEPKMAFQRLRRVVPKETPPIRINQTIDSLMIKFPGAEVNGESSENNKKGVVIRSAIKYWVERHKHILRYIESIGDSYGMALLLHMLTSTVTLTLLSYEATKITGINLHAFTVIGYLSYTLAQVFLFCLFGNRLIEESVSVMHAAYSCPWYNGSEEAKTFVQIVCQQCQRPLSVSGAKFFTVSLDLFASVLGAVVTYFMVLIQLN</sequence>
<evidence type="ECO:0000256" key="14">
    <source>
        <dbReference type="SAM" id="Phobius"/>
    </source>
</evidence>
<keyword evidence="10" id="KW-0325">Glycoprotein</keyword>
<reference evidence="15 16" key="1">
    <citation type="submission" date="2020-04" db="EMBL/GenBank/DDBJ databases">
        <authorList>
            <person name="Alioto T."/>
            <person name="Alioto T."/>
            <person name="Gomez Garrido J."/>
        </authorList>
    </citation>
    <scope>NUCLEOTIDE SEQUENCE [LARGE SCALE GENOMIC DNA]</scope>
</reference>
<evidence type="ECO:0000256" key="2">
    <source>
        <dbReference type="ARBA" id="ARBA00022475"/>
    </source>
</evidence>
<evidence type="ECO:0000256" key="9">
    <source>
        <dbReference type="ARBA" id="ARBA00023170"/>
    </source>
</evidence>
<evidence type="ECO:0000256" key="13">
    <source>
        <dbReference type="ARBA" id="ARBA00039481"/>
    </source>
</evidence>
<dbReference type="PANTHER" id="PTHR21137">
    <property type="entry name" value="ODORANT RECEPTOR"/>
    <property type="match status" value="1"/>
</dbReference>
<evidence type="ECO:0000256" key="4">
    <source>
        <dbReference type="ARBA" id="ARBA00022610"/>
    </source>
</evidence>
<keyword evidence="5 14" id="KW-0812">Transmembrane</keyword>
<feature type="transmembrane region" description="Helical" evidence="14">
    <location>
        <begin position="132"/>
        <end position="150"/>
    </location>
</feature>
<dbReference type="GO" id="GO:0005886">
    <property type="term" value="C:plasma membrane"/>
    <property type="evidence" value="ECO:0007669"/>
    <property type="project" value="UniProtKB-SubCell"/>
</dbReference>
<dbReference type="OrthoDB" id="8175157at2759"/>
<dbReference type="AlphaFoldDB" id="A0A8S1C684"/>